<organism evidence="4">
    <name type="scientific">Kitasatospora camelliae</name>
    <dbReference type="NCBI Taxonomy" id="3156397"/>
    <lineage>
        <taxon>Bacteria</taxon>
        <taxon>Bacillati</taxon>
        <taxon>Actinomycetota</taxon>
        <taxon>Actinomycetes</taxon>
        <taxon>Kitasatosporales</taxon>
        <taxon>Streptomycetaceae</taxon>
        <taxon>Kitasatospora</taxon>
    </lineage>
</organism>
<dbReference type="InterPro" id="IPR046373">
    <property type="entry name" value="Acyl-CoA_Oxase/DH_mid-dom_sf"/>
</dbReference>
<dbReference type="Gene3D" id="1.20.140.10">
    <property type="entry name" value="Butyryl-CoA Dehydrogenase, subunit A, domain 3"/>
    <property type="match status" value="1"/>
</dbReference>
<feature type="region of interest" description="Disordered" evidence="2">
    <location>
        <begin position="1"/>
        <end position="48"/>
    </location>
</feature>
<dbReference type="InterPro" id="IPR037069">
    <property type="entry name" value="AcylCoA_DH/ox_N_sf"/>
</dbReference>
<dbReference type="GO" id="GO:0016712">
    <property type="term" value="F:oxidoreductase activity, acting on paired donors, with incorporation or reduction of molecular oxygen, reduced flavin or flavoprotein as one donor, and incorporation of one atom of oxygen"/>
    <property type="evidence" value="ECO:0007669"/>
    <property type="project" value="TreeGrafter"/>
</dbReference>
<dbReference type="PANTHER" id="PTHR48083:SF19">
    <property type="entry name" value="FLAVIN-DEPENDENT MONOOXYGENASE, OXYGENASE SUBUNIT HSAA"/>
    <property type="match status" value="1"/>
</dbReference>
<dbReference type="EMBL" id="CP159872">
    <property type="protein sequence ID" value="XCM80769.1"/>
    <property type="molecule type" value="Genomic_DNA"/>
</dbReference>
<reference evidence="4" key="1">
    <citation type="submission" date="2024-06" db="EMBL/GenBank/DDBJ databases">
        <title>The genome sequences of Kitasatospora sp. strain HUAS MG31.</title>
        <authorList>
            <person name="Mo P."/>
        </authorList>
    </citation>
    <scope>NUCLEOTIDE SEQUENCE</scope>
    <source>
        <strain evidence="4">HUAS MG31</strain>
    </source>
</reference>
<dbReference type="InterPro" id="IPR009100">
    <property type="entry name" value="AcylCoA_DH/oxidase_NM_dom_sf"/>
</dbReference>
<protein>
    <submittedName>
        <fullName evidence="4">Oxidoreductase</fullName>
    </submittedName>
</protein>
<feature type="compositionally biased region" description="Low complexity" evidence="2">
    <location>
        <begin position="28"/>
        <end position="40"/>
    </location>
</feature>
<evidence type="ECO:0000256" key="1">
    <source>
        <dbReference type="ARBA" id="ARBA00023002"/>
    </source>
</evidence>
<sequence length="402" mass="41244">MRLTTPPAPAHPSLHPAPAHPSPHHASARPSPQPASASAHPSPPPTLAPEAVRRAALAAARDAEAADRDRRLTPEVVAALTAAGFDRHFVPVADGGRAGSFADLVEAVALVGEGCASAAWCAALYAAHGRLAGYLPGPARREIWGGGGPVRIAAAVTPPAVEAVATAGGWRLTGTWAPASGIDSADWVLLSAWAPQPDGTRDSRLFAVPAGEGTVLDTWHTLGMRGTGSHTLRLDGVDVPEHRTLSRERLAAAEPAEPGAARCHALPYPFVAALMFAAPVLGAARGLLADWTATAPPGSAEVLTRASAGIRAAGLLLDGAAGRADGDGITPLAVAENVRDSITATELCTEAADRLFRAAGSRAHATGDPLQRRWRDIRTAATHAMLRFDLAAQAYGRAVLGS</sequence>
<evidence type="ECO:0000259" key="3">
    <source>
        <dbReference type="Pfam" id="PF08028"/>
    </source>
</evidence>
<gene>
    <name evidence="4" type="ORF">ABWK59_18525</name>
</gene>
<dbReference type="AlphaFoldDB" id="A0AAU8K0C3"/>
<dbReference type="InterPro" id="IPR050741">
    <property type="entry name" value="Acyl-CoA_dehydrogenase"/>
</dbReference>
<dbReference type="GO" id="GO:0003995">
    <property type="term" value="F:acyl-CoA dehydrogenase activity"/>
    <property type="evidence" value="ECO:0007669"/>
    <property type="project" value="TreeGrafter"/>
</dbReference>
<dbReference type="PANTHER" id="PTHR48083">
    <property type="entry name" value="MEDIUM-CHAIN SPECIFIC ACYL-COA DEHYDROGENASE, MITOCHONDRIAL-RELATED"/>
    <property type="match status" value="1"/>
</dbReference>
<dbReference type="PIRSF" id="PIRSF016578">
    <property type="entry name" value="HsaA"/>
    <property type="match status" value="1"/>
</dbReference>
<keyword evidence="1" id="KW-0560">Oxidoreductase</keyword>
<dbReference type="Pfam" id="PF08028">
    <property type="entry name" value="Acyl-CoA_dh_2"/>
    <property type="match status" value="1"/>
</dbReference>
<dbReference type="GO" id="GO:0033539">
    <property type="term" value="P:fatty acid beta-oxidation using acyl-CoA dehydrogenase"/>
    <property type="evidence" value="ECO:0007669"/>
    <property type="project" value="TreeGrafter"/>
</dbReference>
<dbReference type="SUPFAM" id="SSF56645">
    <property type="entry name" value="Acyl-CoA dehydrogenase NM domain-like"/>
    <property type="match status" value="1"/>
</dbReference>
<accession>A0AAU8K0C3</accession>
<feature type="domain" description="Acyl-CoA dehydrogenase C-terminal" evidence="3">
    <location>
        <begin position="274"/>
        <end position="387"/>
    </location>
</feature>
<dbReference type="InterPro" id="IPR036250">
    <property type="entry name" value="AcylCo_DH-like_C"/>
</dbReference>
<dbReference type="Gene3D" id="1.10.540.10">
    <property type="entry name" value="Acyl-CoA dehydrogenase/oxidase, N-terminal domain"/>
    <property type="match status" value="1"/>
</dbReference>
<evidence type="ECO:0000313" key="4">
    <source>
        <dbReference type="EMBL" id="XCM80769.1"/>
    </source>
</evidence>
<name>A0AAU8K0C3_9ACTN</name>
<dbReference type="GO" id="GO:0050660">
    <property type="term" value="F:flavin adenine dinucleotide binding"/>
    <property type="evidence" value="ECO:0007669"/>
    <property type="project" value="InterPro"/>
</dbReference>
<evidence type="ECO:0000256" key="2">
    <source>
        <dbReference type="SAM" id="MobiDB-lite"/>
    </source>
</evidence>
<dbReference type="GO" id="GO:0005737">
    <property type="term" value="C:cytoplasm"/>
    <property type="evidence" value="ECO:0007669"/>
    <property type="project" value="TreeGrafter"/>
</dbReference>
<dbReference type="InterPro" id="IPR013107">
    <property type="entry name" value="Acyl-CoA_DH_C"/>
</dbReference>
<dbReference type="RefSeq" id="WP_354641704.1">
    <property type="nucleotide sequence ID" value="NZ_CP159872.1"/>
</dbReference>
<dbReference type="SUPFAM" id="SSF47203">
    <property type="entry name" value="Acyl-CoA dehydrogenase C-terminal domain-like"/>
    <property type="match status" value="1"/>
</dbReference>
<dbReference type="KEGG" id="kcm:ABWK59_18525"/>
<dbReference type="Gene3D" id="2.40.110.10">
    <property type="entry name" value="Butyryl-CoA Dehydrogenase, subunit A, domain 2"/>
    <property type="match status" value="1"/>
</dbReference>
<proteinExistence type="predicted"/>
<feature type="compositionally biased region" description="Pro residues" evidence="2">
    <location>
        <begin position="1"/>
        <end position="10"/>
    </location>
</feature>